<dbReference type="Proteomes" id="UP000275385">
    <property type="component" value="Unassembled WGS sequence"/>
</dbReference>
<dbReference type="InterPro" id="IPR013087">
    <property type="entry name" value="Znf_C2H2_type"/>
</dbReference>
<accession>A0A420YE71</accession>
<feature type="region of interest" description="Disordered" evidence="1">
    <location>
        <begin position="98"/>
        <end position="123"/>
    </location>
</feature>
<sequence>MDHPAYQCAICSMVFATEYGLRNHTASKLSHLIKLCPLCQTFRGFAENDILMHLTSWRCQATEGMSKQQVHWMLEAREPHTALCFKVHIWANNPSAAKSVSSPVTEQPQKAHVDATEPRSSSNGGAHNLKYQCPFCEEAFIIPAFLISHLTGPTRKY</sequence>
<organism evidence="3 4">
    <name type="scientific">Coniochaeta pulveracea</name>
    <dbReference type="NCBI Taxonomy" id="177199"/>
    <lineage>
        <taxon>Eukaryota</taxon>
        <taxon>Fungi</taxon>
        <taxon>Dikarya</taxon>
        <taxon>Ascomycota</taxon>
        <taxon>Pezizomycotina</taxon>
        <taxon>Sordariomycetes</taxon>
        <taxon>Sordariomycetidae</taxon>
        <taxon>Coniochaetales</taxon>
        <taxon>Coniochaetaceae</taxon>
        <taxon>Coniochaeta</taxon>
    </lineage>
</organism>
<feature type="domain" description="C2H2-type" evidence="2">
    <location>
        <begin position="6"/>
        <end position="25"/>
    </location>
</feature>
<keyword evidence="4" id="KW-1185">Reference proteome</keyword>
<name>A0A420YE71_9PEZI</name>
<evidence type="ECO:0000259" key="2">
    <source>
        <dbReference type="Pfam" id="PF00096"/>
    </source>
</evidence>
<evidence type="ECO:0000313" key="3">
    <source>
        <dbReference type="EMBL" id="RKU46219.1"/>
    </source>
</evidence>
<comment type="caution">
    <text evidence="3">The sequence shown here is derived from an EMBL/GenBank/DDBJ whole genome shotgun (WGS) entry which is preliminary data.</text>
</comment>
<dbReference type="Pfam" id="PF00096">
    <property type="entry name" value="zf-C2H2"/>
    <property type="match status" value="1"/>
</dbReference>
<evidence type="ECO:0000256" key="1">
    <source>
        <dbReference type="SAM" id="MobiDB-lite"/>
    </source>
</evidence>
<dbReference type="EMBL" id="QVQW01000015">
    <property type="protein sequence ID" value="RKU46219.1"/>
    <property type="molecule type" value="Genomic_DNA"/>
</dbReference>
<protein>
    <recommendedName>
        <fullName evidence="2">C2H2-type domain-containing protein</fullName>
    </recommendedName>
</protein>
<reference evidence="3 4" key="1">
    <citation type="submission" date="2018-08" db="EMBL/GenBank/DDBJ databases">
        <title>Draft genome of the lignicolous fungus Coniochaeta pulveracea.</title>
        <authorList>
            <person name="Borstlap C.J."/>
            <person name="De Witt R.N."/>
            <person name="Botha A."/>
            <person name="Volschenk H."/>
        </authorList>
    </citation>
    <scope>NUCLEOTIDE SEQUENCE [LARGE SCALE GENOMIC DNA]</scope>
    <source>
        <strain evidence="3 4">CAB683</strain>
    </source>
</reference>
<gene>
    <name evidence="3" type="ORF">DL546_003329</name>
</gene>
<feature type="compositionally biased region" description="Polar residues" evidence="1">
    <location>
        <begin position="98"/>
        <end position="108"/>
    </location>
</feature>
<dbReference type="AlphaFoldDB" id="A0A420YE71"/>
<evidence type="ECO:0000313" key="4">
    <source>
        <dbReference type="Proteomes" id="UP000275385"/>
    </source>
</evidence>
<proteinExistence type="predicted"/>